<sequence length="498" mass="54325">MKILAWLTLVLCTFLTLAAPTEHKSDSDATICGHRHGIPVGTTPGKSAHGLCIELLFSSILVLLGGLFAGLTLGLMGLDELHLRVLAAASDDPREKQDAQAVLRLMNRGRHWVLVVLLLSNVITNETLPIFLDGALGGGLPAILISTASIVVFGIIPQAVCVRYGLSIGAKCVPFVLALMWILAPVAYPIARILDYTLGTKDGHMYKKSQLKSFLQLHRTGAEPLQEEEIGILSSVLELGAKDVKTIMTPIKDVVKLSADAILNQDTLAAILASGCSRIPVYDPNVPSGSAFIGLLLVKKLLQYDHLLNLPIRDFPLSVLPEAPPSICCFQALDYFQTGRAHLLLISRTPGIAGGAIGIITLEEVIISSGAYCYHPNVVANEQEIIAKEIVDETDLYEDNVSKRMARRLATARVMQGIVERRQRDTSSTVSSSASTLAGLEDVMFKDVDEVSLHDTYAIRPEQDAHRLSFERDTNINWFEPENWNLLSSRTYGTMTKR</sequence>
<feature type="domain" description="CNNM transmembrane" evidence="7">
    <location>
        <begin position="47"/>
        <end position="229"/>
    </location>
</feature>
<dbReference type="SUPFAM" id="SSF54631">
    <property type="entry name" value="CBS-domain pair"/>
    <property type="match status" value="1"/>
</dbReference>
<accession>A0AA38P124</accession>
<reference evidence="8" key="1">
    <citation type="submission" date="2022-08" db="EMBL/GenBank/DDBJ databases">
        <authorList>
            <consortium name="DOE Joint Genome Institute"/>
            <person name="Min B."/>
            <person name="Riley R."/>
            <person name="Sierra-Patev S."/>
            <person name="Naranjo-Ortiz M."/>
            <person name="Looney B."/>
            <person name="Konkel Z."/>
            <person name="Slot J.C."/>
            <person name="Sakamoto Y."/>
            <person name="Steenwyk J.L."/>
            <person name="Rokas A."/>
            <person name="Carro J."/>
            <person name="Camarero S."/>
            <person name="Ferreira P."/>
            <person name="Molpeceres G."/>
            <person name="Ruiz-Duenas F.J."/>
            <person name="Serrano A."/>
            <person name="Henrissat B."/>
            <person name="Drula E."/>
            <person name="Hughes K.W."/>
            <person name="Mata J.L."/>
            <person name="Ishikawa N.K."/>
            <person name="Vargas-Isla R."/>
            <person name="Ushijima S."/>
            <person name="Smith C.A."/>
            <person name="Ahrendt S."/>
            <person name="Andreopoulos W."/>
            <person name="He G."/>
            <person name="Labutti K."/>
            <person name="Lipzen A."/>
            <person name="Ng V."/>
            <person name="Sandor L."/>
            <person name="Barry K."/>
            <person name="Martinez A.T."/>
            <person name="Xiao Y."/>
            <person name="Gibbons J.G."/>
            <person name="Terashima K."/>
            <person name="Hibbett D.S."/>
            <person name="Grigoriev I.V."/>
        </authorList>
    </citation>
    <scope>NUCLEOTIDE SEQUENCE</scope>
    <source>
        <strain evidence="8">TFB9207</strain>
    </source>
</reference>
<dbReference type="PANTHER" id="PTHR12064">
    <property type="entry name" value="METAL TRANSPORTER CNNM"/>
    <property type="match status" value="1"/>
</dbReference>
<dbReference type="GO" id="GO:0030026">
    <property type="term" value="P:intracellular manganese ion homeostasis"/>
    <property type="evidence" value="ECO:0007669"/>
    <property type="project" value="TreeGrafter"/>
</dbReference>
<evidence type="ECO:0000256" key="4">
    <source>
        <dbReference type="SAM" id="Phobius"/>
    </source>
</evidence>
<dbReference type="Pfam" id="PF01595">
    <property type="entry name" value="CNNM"/>
    <property type="match status" value="1"/>
</dbReference>
<keyword evidence="1" id="KW-0677">Repeat</keyword>
<dbReference type="GO" id="GO:0010960">
    <property type="term" value="P:magnesium ion homeostasis"/>
    <property type="evidence" value="ECO:0007669"/>
    <property type="project" value="InterPro"/>
</dbReference>
<dbReference type="PROSITE" id="PS51371">
    <property type="entry name" value="CBS"/>
    <property type="match status" value="1"/>
</dbReference>
<proteinExistence type="predicted"/>
<evidence type="ECO:0000259" key="7">
    <source>
        <dbReference type="PROSITE" id="PS51846"/>
    </source>
</evidence>
<evidence type="ECO:0000256" key="5">
    <source>
        <dbReference type="SAM" id="SignalP"/>
    </source>
</evidence>
<feature type="domain" description="CBS" evidence="6">
    <location>
        <begin position="248"/>
        <end position="312"/>
    </location>
</feature>
<keyword evidence="2" id="KW-0129">CBS domain</keyword>
<feature type="transmembrane region" description="Helical" evidence="4">
    <location>
        <begin position="138"/>
        <end position="160"/>
    </location>
</feature>
<comment type="caution">
    <text evidence="8">The sequence shown here is derived from an EMBL/GenBank/DDBJ whole genome shotgun (WGS) entry which is preliminary data.</text>
</comment>
<dbReference type="Proteomes" id="UP001163846">
    <property type="component" value="Unassembled WGS sequence"/>
</dbReference>
<dbReference type="InterPro" id="IPR045095">
    <property type="entry name" value="ACDP"/>
</dbReference>
<keyword evidence="3 4" id="KW-1133">Transmembrane helix</keyword>
<evidence type="ECO:0000256" key="1">
    <source>
        <dbReference type="ARBA" id="ARBA00022737"/>
    </source>
</evidence>
<evidence type="ECO:0000256" key="2">
    <source>
        <dbReference type="PROSITE-ProRule" id="PRU00703"/>
    </source>
</evidence>
<keyword evidence="9" id="KW-1185">Reference proteome</keyword>
<feature type="signal peptide" evidence="5">
    <location>
        <begin position="1"/>
        <end position="18"/>
    </location>
</feature>
<name>A0AA38P124_9AGAR</name>
<evidence type="ECO:0000313" key="8">
    <source>
        <dbReference type="EMBL" id="KAJ3834333.1"/>
    </source>
</evidence>
<dbReference type="Gene3D" id="3.10.580.10">
    <property type="entry name" value="CBS-domain"/>
    <property type="match status" value="1"/>
</dbReference>
<evidence type="ECO:0000256" key="3">
    <source>
        <dbReference type="PROSITE-ProRule" id="PRU01193"/>
    </source>
</evidence>
<gene>
    <name evidence="8" type="ORF">F5878DRAFT_364440</name>
</gene>
<evidence type="ECO:0000259" key="6">
    <source>
        <dbReference type="PROSITE" id="PS51371"/>
    </source>
</evidence>
<dbReference type="GO" id="GO:0005737">
    <property type="term" value="C:cytoplasm"/>
    <property type="evidence" value="ECO:0007669"/>
    <property type="project" value="TreeGrafter"/>
</dbReference>
<keyword evidence="3 4" id="KW-0812">Transmembrane</keyword>
<dbReference type="PANTHER" id="PTHR12064:SF97">
    <property type="entry name" value="METAL TRANSPORTER CNNM-5"/>
    <property type="match status" value="1"/>
</dbReference>
<feature type="transmembrane region" description="Helical" evidence="4">
    <location>
        <begin position="172"/>
        <end position="191"/>
    </location>
</feature>
<feature type="transmembrane region" description="Helical" evidence="4">
    <location>
        <begin position="55"/>
        <end position="78"/>
    </location>
</feature>
<organism evidence="8 9">
    <name type="scientific">Lentinula raphanica</name>
    <dbReference type="NCBI Taxonomy" id="153919"/>
    <lineage>
        <taxon>Eukaryota</taxon>
        <taxon>Fungi</taxon>
        <taxon>Dikarya</taxon>
        <taxon>Basidiomycota</taxon>
        <taxon>Agaricomycotina</taxon>
        <taxon>Agaricomycetes</taxon>
        <taxon>Agaricomycetidae</taxon>
        <taxon>Agaricales</taxon>
        <taxon>Marasmiineae</taxon>
        <taxon>Omphalotaceae</taxon>
        <taxon>Lentinula</taxon>
    </lineage>
</organism>
<protein>
    <submittedName>
        <fullName evidence="8">Hemolysin</fullName>
    </submittedName>
</protein>
<dbReference type="InterPro" id="IPR000644">
    <property type="entry name" value="CBS_dom"/>
</dbReference>
<feature type="transmembrane region" description="Helical" evidence="4">
    <location>
        <begin position="112"/>
        <end position="132"/>
    </location>
</feature>
<dbReference type="AlphaFoldDB" id="A0AA38P124"/>
<evidence type="ECO:0000313" key="9">
    <source>
        <dbReference type="Proteomes" id="UP001163846"/>
    </source>
</evidence>
<dbReference type="InterPro" id="IPR002550">
    <property type="entry name" value="CNNM"/>
</dbReference>
<dbReference type="GO" id="GO:0016020">
    <property type="term" value="C:membrane"/>
    <property type="evidence" value="ECO:0007669"/>
    <property type="project" value="UniProtKB-UniRule"/>
</dbReference>
<keyword evidence="5" id="KW-0732">Signal</keyword>
<keyword evidence="3 4" id="KW-0472">Membrane</keyword>
<dbReference type="InterPro" id="IPR046342">
    <property type="entry name" value="CBS_dom_sf"/>
</dbReference>
<feature type="chain" id="PRO_5041335922" evidence="5">
    <location>
        <begin position="19"/>
        <end position="498"/>
    </location>
</feature>
<dbReference type="PROSITE" id="PS51846">
    <property type="entry name" value="CNNM"/>
    <property type="match status" value="1"/>
</dbReference>
<dbReference type="EMBL" id="MU806547">
    <property type="protein sequence ID" value="KAJ3834333.1"/>
    <property type="molecule type" value="Genomic_DNA"/>
</dbReference>